<dbReference type="Pfam" id="PF24883">
    <property type="entry name" value="NPHP3_N"/>
    <property type="match status" value="1"/>
</dbReference>
<dbReference type="InterPro" id="IPR027417">
    <property type="entry name" value="P-loop_NTPase"/>
</dbReference>
<dbReference type="PROSITE" id="PS50294">
    <property type="entry name" value="WD_REPEATS_REGION"/>
    <property type="match status" value="4"/>
</dbReference>
<dbReference type="SUPFAM" id="SSF52540">
    <property type="entry name" value="P-loop containing nucleoside triphosphate hydrolases"/>
    <property type="match status" value="1"/>
</dbReference>
<evidence type="ECO:0000256" key="1">
    <source>
        <dbReference type="ARBA" id="ARBA00022574"/>
    </source>
</evidence>
<protein>
    <recommendedName>
        <fullName evidence="4">NACHT domain-containing protein</fullName>
    </recommendedName>
</protein>
<dbReference type="FunFam" id="3.40.50.300:FF:001638">
    <property type="entry name" value="NACHT and WD40 domain protein"/>
    <property type="match status" value="1"/>
</dbReference>
<dbReference type="OMA" id="PTTGQCA"/>
<dbReference type="CDD" id="cd00200">
    <property type="entry name" value="WD40"/>
    <property type="match status" value="1"/>
</dbReference>
<proteinExistence type="predicted"/>
<feature type="repeat" description="WD" evidence="3">
    <location>
        <begin position="958"/>
        <end position="999"/>
    </location>
</feature>
<dbReference type="PROSITE" id="PS50837">
    <property type="entry name" value="NACHT"/>
    <property type="match status" value="1"/>
</dbReference>
<dbReference type="Proteomes" id="UP000193240">
    <property type="component" value="Unassembled WGS sequence"/>
</dbReference>
<feature type="domain" description="NACHT" evidence="4">
    <location>
        <begin position="342"/>
        <end position="563"/>
    </location>
</feature>
<name>A0A1Y2LNN5_EPING</name>
<accession>A0A1Y2LNN5</accession>
<dbReference type="Pfam" id="PF06985">
    <property type="entry name" value="HET"/>
    <property type="match status" value="1"/>
</dbReference>
<dbReference type="Gene3D" id="3.40.50.300">
    <property type="entry name" value="P-loop containing nucleotide triphosphate hydrolases"/>
    <property type="match status" value="1"/>
</dbReference>
<dbReference type="Gene3D" id="2.130.10.10">
    <property type="entry name" value="YVTN repeat-like/Quinoprotein amine dehydrogenase"/>
    <property type="match status" value="2"/>
</dbReference>
<feature type="repeat" description="WD" evidence="3">
    <location>
        <begin position="1000"/>
        <end position="1041"/>
    </location>
</feature>
<evidence type="ECO:0000313" key="6">
    <source>
        <dbReference type="Proteomes" id="UP000193240"/>
    </source>
</evidence>
<dbReference type="PRINTS" id="PR00320">
    <property type="entry name" value="GPROTEINBRPT"/>
</dbReference>
<feature type="repeat" description="WD" evidence="3">
    <location>
        <begin position="916"/>
        <end position="957"/>
    </location>
</feature>
<dbReference type="PROSITE" id="PS50082">
    <property type="entry name" value="WD_REPEATS_2"/>
    <property type="match status" value="4"/>
</dbReference>
<dbReference type="InParanoid" id="A0A1Y2LNN5"/>
<dbReference type="AlphaFoldDB" id="A0A1Y2LNN5"/>
<organism evidence="5 6">
    <name type="scientific">Epicoccum nigrum</name>
    <name type="common">Soil fungus</name>
    <name type="synonym">Epicoccum purpurascens</name>
    <dbReference type="NCBI Taxonomy" id="105696"/>
    <lineage>
        <taxon>Eukaryota</taxon>
        <taxon>Fungi</taxon>
        <taxon>Dikarya</taxon>
        <taxon>Ascomycota</taxon>
        <taxon>Pezizomycotina</taxon>
        <taxon>Dothideomycetes</taxon>
        <taxon>Pleosporomycetidae</taxon>
        <taxon>Pleosporales</taxon>
        <taxon>Pleosporineae</taxon>
        <taxon>Didymellaceae</taxon>
        <taxon>Epicoccum</taxon>
    </lineage>
</organism>
<evidence type="ECO:0000256" key="2">
    <source>
        <dbReference type="ARBA" id="ARBA00022737"/>
    </source>
</evidence>
<dbReference type="Pfam" id="PF00400">
    <property type="entry name" value="WD40"/>
    <property type="match status" value="4"/>
</dbReference>
<dbReference type="InterPro" id="IPR019775">
    <property type="entry name" value="WD40_repeat_CS"/>
</dbReference>
<keyword evidence="1 3" id="KW-0853">WD repeat</keyword>
<dbReference type="InterPro" id="IPR010730">
    <property type="entry name" value="HET"/>
</dbReference>
<reference evidence="5 6" key="1">
    <citation type="journal article" date="2017" name="Genome Announc.">
        <title>Genome sequence of the saprophytic ascomycete Epicoccum nigrum ICMP 19927 strain isolated from New Zealand.</title>
        <authorList>
            <person name="Fokin M."/>
            <person name="Fleetwood D."/>
            <person name="Weir B.S."/>
            <person name="Villas-Boas S.G."/>
        </authorList>
    </citation>
    <scope>NUCLEOTIDE SEQUENCE [LARGE SCALE GENOMIC DNA]</scope>
    <source>
        <strain evidence="5 6">ICMP 19927</strain>
    </source>
</reference>
<evidence type="ECO:0000259" key="4">
    <source>
        <dbReference type="PROSITE" id="PS50837"/>
    </source>
</evidence>
<dbReference type="STRING" id="105696.A0A1Y2LNN5"/>
<dbReference type="InterPro" id="IPR020472">
    <property type="entry name" value="WD40_PAC1"/>
</dbReference>
<evidence type="ECO:0000256" key="3">
    <source>
        <dbReference type="PROSITE-ProRule" id="PRU00221"/>
    </source>
</evidence>
<keyword evidence="6" id="KW-1185">Reference proteome</keyword>
<keyword evidence="2" id="KW-0677">Repeat</keyword>
<dbReference type="EMBL" id="KZ107857">
    <property type="protein sequence ID" value="OSS44508.1"/>
    <property type="molecule type" value="Genomic_DNA"/>
</dbReference>
<dbReference type="PANTHER" id="PTHR10622">
    <property type="entry name" value="HET DOMAIN-CONTAINING PROTEIN"/>
    <property type="match status" value="1"/>
</dbReference>
<dbReference type="InterPro" id="IPR036322">
    <property type="entry name" value="WD40_repeat_dom_sf"/>
</dbReference>
<sequence>MRLLHYDDQGEVRIVSFDDCAIPPYAILSHTWGADAEEVTFADLQTGDSKTKPGYEKILFCGKQAQRDNLRYFWIDTCCIDKANKAELAFSIRSMFHWYRNAARCYVYLSDVSNQPLLVTPGHHDSQWFLWIWTLSILYTLSRWYSSVMHCYFYPRHVARTPVSSDVVRSKQTPEFTFKESRWFTRGWTLQELLAPSTVEFFSEEGTKLGDKLSLAREVREVTGIPCSALQGEPLSDFSVNERISWNEHRVTKIPTDRAYSLMGILGVSLSPFDGESPAEAMKRVTDEAEKQDKCLRDIHQTDPRNDKKRIEDTKGGLLADSYRWVFANLTFQQWQQRSDSRLLWVKGDPGKGKTMLLCGIIDELHNSMPRSALLSYFFCQATDPRINSATAVLRGLLYMLIYQQPSLISHVCKKYDHAGKALFEDANAWVALTEIFTDVLQDPQLRSTYLVVDALDECVTDLPKLLHFIAKQSSASSRVKWIVSSRNWPEIEEQLEQAGHKARLSLELNAESVSAAVGVFIQHKVTQLAQQKNYDQQMQDTVLERLTANADGTFLWVALVCQELQATARRNVLKKLDTFPPGLKALYERMMQQISVSDDATLCKQVLASAALVYRPITLQELVALAEPLEDLASKAEVQEIIGLCGSFLTLREDTVYFVHQSAKDFLFASAYNKVFPQGAGASHHVIFSRSLTILSNTLHRDMYSLGALGVAIEDVQPPEPDPLAALRYSCVYWIDHLYDSKPELWADSVGDLEVAGAVNKFLRKKYLYWLEALSLCRSMSEGVISMARLSSLAQAIHDDSSDKLTKLIQDAGRFIMYHKRVVESYPLQTYASALLFSPTGSVIRKLFWHKQPGGITVKPAMSDGWSACLQTLEGHSRSVNSVAFSHDSSKLASASYDKTVKVWDASSGACLQTLEGHSRIVSSVAFSHDSSKLASASDDNTVKVWDASSGACLQTLEGHSSIVNSVAFSHDASKLASASYDNTVKVWDASSGACLQTLEGHSRIVSSVAFSHDSSKLASASDDNTVKVWDASSGACLQTLNIGKALYHLSFDPTSSFLHSEIGSIAIHGPGTSSEIAVVEPALPQYLGTSLSSDSIWIKYGGRNLLWIPSEYRPSRSAVCGNRIGMGVATGRVWTCSVDPDTLTCMLSKL</sequence>
<gene>
    <name evidence="5" type="ORF">B5807_10844</name>
</gene>
<dbReference type="PROSITE" id="PS00678">
    <property type="entry name" value="WD_REPEATS_1"/>
    <property type="match status" value="4"/>
</dbReference>
<feature type="repeat" description="WD" evidence="3">
    <location>
        <begin position="874"/>
        <end position="915"/>
    </location>
</feature>
<evidence type="ECO:0000313" key="5">
    <source>
        <dbReference type="EMBL" id="OSS44508.1"/>
    </source>
</evidence>
<dbReference type="InterPro" id="IPR001680">
    <property type="entry name" value="WD40_rpt"/>
</dbReference>
<dbReference type="SUPFAM" id="SSF50978">
    <property type="entry name" value="WD40 repeat-like"/>
    <property type="match status" value="1"/>
</dbReference>
<dbReference type="PANTHER" id="PTHR10622:SF10">
    <property type="entry name" value="HET DOMAIN-CONTAINING PROTEIN"/>
    <property type="match status" value="1"/>
</dbReference>
<dbReference type="InterPro" id="IPR056884">
    <property type="entry name" value="NPHP3-like_N"/>
</dbReference>
<dbReference type="InterPro" id="IPR007111">
    <property type="entry name" value="NACHT_NTPase"/>
</dbReference>
<dbReference type="InterPro" id="IPR015943">
    <property type="entry name" value="WD40/YVTN_repeat-like_dom_sf"/>
</dbReference>
<dbReference type="SMART" id="SM00320">
    <property type="entry name" value="WD40"/>
    <property type="match status" value="4"/>
</dbReference>